<evidence type="ECO:0000256" key="3">
    <source>
        <dbReference type="ARBA" id="ARBA00022801"/>
    </source>
</evidence>
<feature type="domain" description="Nudix hydrolase" evidence="5">
    <location>
        <begin position="30"/>
        <end position="159"/>
    </location>
</feature>
<dbReference type="PANTHER" id="PTHR43046:SF14">
    <property type="entry name" value="MUTT_NUDIX FAMILY PROTEIN"/>
    <property type="match status" value="1"/>
</dbReference>
<organism evidence="6 7">
    <name type="scientific">Streptomyces ureilyticus</name>
    <dbReference type="NCBI Taxonomy" id="1775131"/>
    <lineage>
        <taxon>Bacteria</taxon>
        <taxon>Bacillati</taxon>
        <taxon>Actinomycetota</taxon>
        <taxon>Actinomycetes</taxon>
        <taxon>Kitasatosporales</taxon>
        <taxon>Streptomycetaceae</taxon>
        <taxon>Streptomyces</taxon>
    </lineage>
</organism>
<evidence type="ECO:0000313" key="7">
    <source>
        <dbReference type="Proteomes" id="UP001518140"/>
    </source>
</evidence>
<dbReference type="PROSITE" id="PS00893">
    <property type="entry name" value="NUDIX_BOX"/>
    <property type="match status" value="1"/>
</dbReference>
<accession>A0ABX0DGY8</accession>
<reference evidence="6 7" key="1">
    <citation type="submission" date="2020-02" db="EMBL/GenBank/DDBJ databases">
        <title>Whole-genome analyses of novel actinobacteria.</title>
        <authorList>
            <person name="Sahin N."/>
            <person name="Tokatli A."/>
        </authorList>
    </citation>
    <scope>NUCLEOTIDE SEQUENCE [LARGE SCALE GENOMIC DNA]</scope>
    <source>
        <strain evidence="6 7">YC419</strain>
    </source>
</reference>
<dbReference type="InterPro" id="IPR020084">
    <property type="entry name" value="NUDIX_hydrolase_CS"/>
</dbReference>
<keyword evidence="7" id="KW-1185">Reference proteome</keyword>
<dbReference type="Pfam" id="PF00293">
    <property type="entry name" value="NUDIX"/>
    <property type="match status" value="1"/>
</dbReference>
<evidence type="ECO:0000256" key="4">
    <source>
        <dbReference type="RuleBase" id="RU003476"/>
    </source>
</evidence>
<dbReference type="EMBL" id="JAAKZX010000005">
    <property type="protein sequence ID" value="NGO41143.1"/>
    <property type="molecule type" value="Genomic_DNA"/>
</dbReference>
<dbReference type="PANTHER" id="PTHR43046">
    <property type="entry name" value="GDP-MANNOSE MANNOSYL HYDROLASE"/>
    <property type="match status" value="1"/>
</dbReference>
<dbReference type="GO" id="GO:0016787">
    <property type="term" value="F:hydrolase activity"/>
    <property type="evidence" value="ECO:0007669"/>
    <property type="project" value="UniProtKB-KW"/>
</dbReference>
<evidence type="ECO:0000256" key="1">
    <source>
        <dbReference type="ARBA" id="ARBA00001946"/>
    </source>
</evidence>
<evidence type="ECO:0000259" key="5">
    <source>
        <dbReference type="PROSITE" id="PS51462"/>
    </source>
</evidence>
<keyword evidence="3 4" id="KW-0378">Hydrolase</keyword>
<dbReference type="InterPro" id="IPR015797">
    <property type="entry name" value="NUDIX_hydrolase-like_dom_sf"/>
</dbReference>
<dbReference type="Gene3D" id="3.90.79.10">
    <property type="entry name" value="Nucleoside Triphosphate Pyrophosphohydrolase"/>
    <property type="match status" value="1"/>
</dbReference>
<protein>
    <submittedName>
        <fullName evidence="6">NUDIX hydrolase</fullName>
    </submittedName>
</protein>
<comment type="cofactor">
    <cofactor evidence="1">
        <name>Mg(2+)</name>
        <dbReference type="ChEBI" id="CHEBI:18420"/>
    </cofactor>
</comment>
<evidence type="ECO:0000313" key="6">
    <source>
        <dbReference type="EMBL" id="NGO41143.1"/>
    </source>
</evidence>
<name>A0ABX0DGY8_9ACTN</name>
<comment type="similarity">
    <text evidence="2 4">Belongs to the Nudix hydrolase family.</text>
</comment>
<dbReference type="PRINTS" id="PR00502">
    <property type="entry name" value="NUDIXFAMILY"/>
</dbReference>
<gene>
    <name evidence="6" type="ORF">G6048_02845</name>
</gene>
<evidence type="ECO:0000256" key="2">
    <source>
        <dbReference type="ARBA" id="ARBA00005582"/>
    </source>
</evidence>
<dbReference type="InterPro" id="IPR020476">
    <property type="entry name" value="Nudix_hydrolase"/>
</dbReference>
<comment type="caution">
    <text evidence="6">The sequence shown here is derived from an EMBL/GenBank/DDBJ whole genome shotgun (WGS) entry which is preliminary data.</text>
</comment>
<dbReference type="InterPro" id="IPR000086">
    <property type="entry name" value="NUDIX_hydrolase_dom"/>
</dbReference>
<proteinExistence type="inferred from homology"/>
<dbReference type="SUPFAM" id="SSF55811">
    <property type="entry name" value="Nudix"/>
    <property type="match status" value="1"/>
</dbReference>
<sequence length="163" mass="18117">MEAAAVDVRLARVEFDGAGQWLTAPRHGLVGPLATEVWVFDEKLERVLLVHHRWRGWVPPGGQVEQGETPREGARRELFEETGIDTELLPAPAAATVRSYHPEWPPTLGLSYAAIVDAGTPLAAEDGQPAAWTSLDEDWDGCFPQDPPRIRQHARWLRDVSAR</sequence>
<dbReference type="PROSITE" id="PS51462">
    <property type="entry name" value="NUDIX"/>
    <property type="match status" value="1"/>
</dbReference>
<dbReference type="Proteomes" id="UP001518140">
    <property type="component" value="Unassembled WGS sequence"/>
</dbReference>